<dbReference type="EMBL" id="CP032419">
    <property type="protein sequence ID" value="AYC33370.1"/>
    <property type="molecule type" value="Genomic_DNA"/>
</dbReference>
<dbReference type="AlphaFoldDB" id="A0A385Z4A9"/>
<evidence type="ECO:0000256" key="1">
    <source>
        <dbReference type="SAM" id="SignalP"/>
    </source>
</evidence>
<gene>
    <name evidence="2" type="ORF">D3880_13850</name>
</gene>
<dbReference type="Proteomes" id="UP000265560">
    <property type="component" value="Chromosome"/>
</dbReference>
<keyword evidence="3" id="KW-1185">Reference proteome</keyword>
<evidence type="ECO:0000313" key="2">
    <source>
        <dbReference type="EMBL" id="AYC33370.1"/>
    </source>
</evidence>
<feature type="signal peptide" evidence="1">
    <location>
        <begin position="1"/>
        <end position="22"/>
    </location>
</feature>
<dbReference type="RefSeq" id="WP_119894028.1">
    <property type="nucleotide sequence ID" value="NZ_CP032419.1"/>
</dbReference>
<organism evidence="2 3">
    <name type="scientific">Pseudomonas cavernae</name>
    <dbReference type="NCBI Taxonomy" id="2320867"/>
    <lineage>
        <taxon>Bacteria</taxon>
        <taxon>Pseudomonadati</taxon>
        <taxon>Pseudomonadota</taxon>
        <taxon>Gammaproteobacteria</taxon>
        <taxon>Pseudomonadales</taxon>
        <taxon>Pseudomonadaceae</taxon>
        <taxon>Pseudomonas</taxon>
    </lineage>
</organism>
<name>A0A385Z4A9_9PSED</name>
<dbReference type="InterPro" id="IPR032608">
    <property type="entry name" value="DUF4892"/>
</dbReference>
<dbReference type="OrthoDB" id="5741786at2"/>
<sequence>MRPAKRLSQVLWLVLGSAGAFAADLPGSHDLPGVPRFPRAEIVDYREVAQQERIYPQGAIGRISNRLRYEGQVAAQGQLTAVTYQLPSEHFGDEAFNATRQALQAQGAELLYWCEGRECGSSSLWANAVFGNAKLYGPDDQQDYLLLRQAAPPADSLLALYGITRGNRRAYLHVEQLQVSSPLGELLPTAGTLLRQLRSVGELSLAKLTGEPPPAWSELLARSLNMDSTLRVSLAGAHAEAWREALVQQRVRAARLELEPSEVPGLRLTVLR</sequence>
<proteinExistence type="predicted"/>
<reference evidence="3" key="1">
    <citation type="submission" date="2018-09" db="EMBL/GenBank/DDBJ databases">
        <authorList>
            <person name="Zhu H."/>
        </authorList>
    </citation>
    <scope>NUCLEOTIDE SEQUENCE [LARGE SCALE GENOMIC DNA]</scope>
    <source>
        <strain evidence="3">K2W31S-8</strain>
    </source>
</reference>
<feature type="chain" id="PRO_5017208211" evidence="1">
    <location>
        <begin position="23"/>
        <end position="272"/>
    </location>
</feature>
<keyword evidence="1" id="KW-0732">Signal</keyword>
<evidence type="ECO:0000313" key="3">
    <source>
        <dbReference type="Proteomes" id="UP000265560"/>
    </source>
</evidence>
<dbReference type="KEGG" id="pcav:D3880_13850"/>
<accession>A0A385Z4A9</accession>
<dbReference type="Pfam" id="PF16234">
    <property type="entry name" value="DUF4892"/>
    <property type="match status" value="1"/>
</dbReference>
<protein>
    <submittedName>
        <fullName evidence="2">DUF4892 domain-containing protein</fullName>
    </submittedName>
</protein>